<feature type="signal peptide" evidence="1">
    <location>
        <begin position="1"/>
        <end position="24"/>
    </location>
</feature>
<accession>A0A420FSB2</accession>
<comment type="caution">
    <text evidence="2">The sequence shown here is derived from an EMBL/GenBank/DDBJ whole genome shotgun (WGS) entry which is preliminary data.</text>
</comment>
<gene>
    <name evidence="2" type="ORF">BCY88_08825</name>
</gene>
<dbReference type="AlphaFoldDB" id="A0A420FSB2"/>
<feature type="chain" id="PRO_5019216889" description="DUF305 domain-containing protein" evidence="1">
    <location>
        <begin position="25"/>
        <end position="84"/>
    </location>
</feature>
<dbReference type="Proteomes" id="UP000283709">
    <property type="component" value="Unassembled WGS sequence"/>
</dbReference>
<evidence type="ECO:0000313" key="2">
    <source>
        <dbReference type="EMBL" id="RKF35732.1"/>
    </source>
</evidence>
<sequence>MNTRRLAAVSLALALFSASGWSVAASPSQPATHDGGSSMMGGGMMSGGMMGHCPMMEQLPPGNEKLAMQMHGEMMKAMGDIMLK</sequence>
<dbReference type="EMBL" id="MCAS01000045">
    <property type="protein sequence ID" value="RKF35732.1"/>
    <property type="molecule type" value="Genomic_DNA"/>
</dbReference>
<evidence type="ECO:0000313" key="3">
    <source>
        <dbReference type="Proteomes" id="UP000283709"/>
    </source>
</evidence>
<evidence type="ECO:0000256" key="1">
    <source>
        <dbReference type="SAM" id="SignalP"/>
    </source>
</evidence>
<organism evidence="2 3">
    <name type="scientific">Paraburkholderia fungorum</name>
    <dbReference type="NCBI Taxonomy" id="134537"/>
    <lineage>
        <taxon>Bacteria</taxon>
        <taxon>Pseudomonadati</taxon>
        <taxon>Pseudomonadota</taxon>
        <taxon>Betaproteobacteria</taxon>
        <taxon>Burkholderiales</taxon>
        <taxon>Burkholderiaceae</taxon>
        <taxon>Paraburkholderia</taxon>
    </lineage>
</organism>
<dbReference type="OrthoDB" id="8641977at2"/>
<reference evidence="2 3" key="1">
    <citation type="submission" date="2016-07" db="EMBL/GenBank/DDBJ databases">
        <title>Genome analysis of Burkholderia fungorum ES3-20.</title>
        <authorList>
            <person name="Xu D."/>
            <person name="Yao R."/>
            <person name="Zheng S."/>
        </authorList>
    </citation>
    <scope>NUCLEOTIDE SEQUENCE [LARGE SCALE GENOMIC DNA]</scope>
    <source>
        <strain evidence="2 3">ES3-20</strain>
    </source>
</reference>
<evidence type="ECO:0008006" key="4">
    <source>
        <dbReference type="Google" id="ProtNLM"/>
    </source>
</evidence>
<keyword evidence="1" id="KW-0732">Signal</keyword>
<protein>
    <recommendedName>
        <fullName evidence="4">DUF305 domain-containing protein</fullName>
    </recommendedName>
</protein>
<dbReference type="RefSeq" id="WP_120348068.1">
    <property type="nucleotide sequence ID" value="NZ_MCAS01000045.1"/>
</dbReference>
<name>A0A420FSB2_9BURK</name>
<proteinExistence type="predicted"/>